<feature type="region of interest" description="Disordered" evidence="7">
    <location>
        <begin position="880"/>
        <end position="1007"/>
    </location>
</feature>
<evidence type="ECO:0000256" key="1">
    <source>
        <dbReference type="ARBA" id="ARBA00004123"/>
    </source>
</evidence>
<feature type="compositionally biased region" description="Basic residues" evidence="7">
    <location>
        <begin position="129"/>
        <end position="143"/>
    </location>
</feature>
<feature type="region of interest" description="Disordered" evidence="7">
    <location>
        <begin position="1130"/>
        <end position="1214"/>
    </location>
</feature>
<evidence type="ECO:0000256" key="3">
    <source>
        <dbReference type="ARBA" id="ARBA00022776"/>
    </source>
</evidence>
<keyword evidence="2" id="KW-0132">Cell division</keyword>
<evidence type="ECO:0000256" key="7">
    <source>
        <dbReference type="SAM" id="MobiDB-lite"/>
    </source>
</evidence>
<evidence type="ECO:0000256" key="4">
    <source>
        <dbReference type="ARBA" id="ARBA00023067"/>
    </source>
</evidence>
<gene>
    <name evidence="9" type="ORF">DUNSADRAFT_9626</name>
</gene>
<keyword evidence="10" id="KW-1185">Reference proteome</keyword>
<evidence type="ECO:0000259" key="8">
    <source>
        <dbReference type="Pfam" id="PF12717"/>
    </source>
</evidence>
<feature type="region of interest" description="Disordered" evidence="7">
    <location>
        <begin position="1034"/>
        <end position="1117"/>
    </location>
</feature>
<dbReference type="Proteomes" id="UP000815325">
    <property type="component" value="Unassembled WGS sequence"/>
</dbReference>
<evidence type="ECO:0000256" key="5">
    <source>
        <dbReference type="ARBA" id="ARBA00023242"/>
    </source>
</evidence>
<keyword evidence="6" id="KW-0131">Cell cycle</keyword>
<dbReference type="SUPFAM" id="SSF48371">
    <property type="entry name" value="ARM repeat"/>
    <property type="match status" value="1"/>
</dbReference>
<evidence type="ECO:0000313" key="9">
    <source>
        <dbReference type="EMBL" id="KAF5842057.1"/>
    </source>
</evidence>
<sequence length="1214" mass="126016">MQAFVDGSHGPGEEIAAPWSAICLGLLLQRCDDKAAAVRARALSNLAECLEVFRALLAASGGGAAAGNGGDDGHDDDHRDVRNVAEGFLLALCGGHILSSQVTQVPVVRRKAAAPHGNPSAPGTVHAGATKKKRGGRQPHKQARGGGGGARRSRREGAGAAESEEEGEGGSEEEQEEQLGGGEQAQGQQQQQGGGGGDGEEVAMVDEVVLVLPSRVRLDLGRLMTCAHRRVRDDKAPVRKAALSLLESALLLRGGLAAPVGQPPSLADITAVEAATADSLLSVRKAALAAASRLVAAFPEQIACCELWVRAALPLVRDAEVSIQEALLDQFSSLVLDKVAAAGTNKHGAEGAIRAVKPLLSALTLSSKGGAACAAKACSLLAQKHALHSKQVAACDASAPSWQFLRSAWAQLQAQGRAAAGEEGAQLLWVISHAASRFPAEDAAALAKELLQALLAFSLPPAAAAAHVAALHRLTTAAAAIAENGSGHPQPSGKGAKGRGSGKNAAGAPSQWGSRVLEAAHEVLVKAVERRGTELQRSPSPVVRNNCLVALADMCIHYTAMVDGYLPRLAGLIRDPHELVRRQALALLANLLMKDYVKWRGALFHRFALALVDTSPAVRNLAEYLLGDTLAVKAPLLAYNHFVEALFMLNGCQAGLHAGRIGGGGGGGSSQPQPSQQQQQQPGVEAGSDLYSLKGSTPGIRAQRDTIYFTLLRRMSPEHKFATQAKLVAEVLGAVADGLLPLHEAGAEEVLGDALRLLGSKEIKVSASRMVAGDEDALMASGVMGGEGATQAVAEVAKAKGKLVSAMMKKHLVESVIPLLIELKHMLQEARHPMLGQLMTCMAAMLKDYKAEIEDILVTDKQLAKELLFDMKQAEQAAKQQQQQQACAARRAAGMPPTPLHRSPHHTHQQQQHPGGRTPGTHVGGPIGDGPASASHTPARAAQVAGAAQGEGSTQQAGQEGVPLQPAQPAARTPGAKLLAARRATPGGASRRSSAATPYSTRRDSIGGGAAPGMVLSAAPLSAAKTAHARSRLAVVQQGGDSDDSSDFGDGEGARVQLPGVTNEPQVQRQWNVKLGEQAEEGKGGRGKAKPDPGKGKGTKAGGGRGRQWQVQQQTTEEVVRAVADLAATSECGQLEDGSQQQRQHVQDEHGEGGGPAAAGSRKQLQGSKSARSKAGPSEKSVKVKEEPEEGDNSIAVQGKSARSPSAGRKRRKN</sequence>
<proteinExistence type="predicted"/>
<feature type="compositionally biased region" description="Polar residues" evidence="7">
    <location>
        <begin position="991"/>
        <end position="1000"/>
    </location>
</feature>
<feature type="compositionally biased region" description="Low complexity" evidence="7">
    <location>
        <begin position="939"/>
        <end position="950"/>
    </location>
</feature>
<feature type="compositionally biased region" description="Low complexity" evidence="7">
    <location>
        <begin position="1107"/>
        <end position="1117"/>
    </location>
</feature>
<feature type="region of interest" description="Disordered" evidence="7">
    <location>
        <begin position="483"/>
        <end position="510"/>
    </location>
</feature>
<dbReference type="Gene3D" id="1.25.10.10">
    <property type="entry name" value="Leucine-rich Repeat Variant"/>
    <property type="match status" value="1"/>
</dbReference>
<evidence type="ECO:0000256" key="6">
    <source>
        <dbReference type="ARBA" id="ARBA00023306"/>
    </source>
</evidence>
<evidence type="ECO:0000256" key="2">
    <source>
        <dbReference type="ARBA" id="ARBA00022618"/>
    </source>
</evidence>
<protein>
    <submittedName>
        <fullName evidence="9">Non-SMC mitotic condensation complex subunit 1-domain-containing protein</fullName>
    </submittedName>
</protein>
<keyword evidence="5" id="KW-0539">Nucleus</keyword>
<feature type="region of interest" description="Disordered" evidence="7">
    <location>
        <begin position="662"/>
        <end position="688"/>
    </location>
</feature>
<feature type="compositionally biased region" description="Low complexity" evidence="7">
    <location>
        <begin position="670"/>
        <end position="683"/>
    </location>
</feature>
<dbReference type="InterPro" id="IPR032682">
    <property type="entry name" value="Cnd1_C"/>
</dbReference>
<feature type="compositionally biased region" description="Low complexity" evidence="7">
    <location>
        <begin position="880"/>
        <end position="893"/>
    </location>
</feature>
<feature type="compositionally biased region" description="Low complexity" evidence="7">
    <location>
        <begin position="909"/>
        <end position="921"/>
    </location>
</feature>
<accession>A0ABQ7H5D5</accession>
<feature type="compositionally biased region" description="Basic and acidic residues" evidence="7">
    <location>
        <begin position="1080"/>
        <end position="1095"/>
    </location>
</feature>
<dbReference type="PANTHER" id="PTHR14222">
    <property type="entry name" value="CONDENSIN"/>
    <property type="match status" value="1"/>
</dbReference>
<dbReference type="PANTHER" id="PTHR14222:SF1">
    <property type="entry name" value="CONDENSIN-2 COMPLEX SUBUNIT D3"/>
    <property type="match status" value="1"/>
</dbReference>
<name>A0ABQ7H5D5_DUNSA</name>
<dbReference type="InterPro" id="IPR011989">
    <property type="entry name" value="ARM-like"/>
</dbReference>
<reference evidence="9" key="1">
    <citation type="submission" date="2017-08" db="EMBL/GenBank/DDBJ databases">
        <authorList>
            <person name="Polle J.E."/>
            <person name="Barry K."/>
            <person name="Cushman J."/>
            <person name="Schmutz J."/>
            <person name="Tran D."/>
            <person name="Hathwaick L.T."/>
            <person name="Yim W.C."/>
            <person name="Jenkins J."/>
            <person name="Mckie-Krisberg Z.M."/>
            <person name="Prochnik S."/>
            <person name="Lindquist E."/>
            <person name="Dockter R.B."/>
            <person name="Adam C."/>
            <person name="Molina H."/>
            <person name="Bunkerborg J."/>
            <person name="Jin E."/>
            <person name="Buchheim M."/>
            <person name="Magnuson J."/>
        </authorList>
    </citation>
    <scope>NUCLEOTIDE SEQUENCE</scope>
    <source>
        <strain evidence="9">CCAP 19/18</strain>
    </source>
</reference>
<feature type="region of interest" description="Disordered" evidence="7">
    <location>
        <begin position="110"/>
        <end position="200"/>
    </location>
</feature>
<dbReference type="InterPro" id="IPR026971">
    <property type="entry name" value="CND1/NCAPD3"/>
</dbReference>
<feature type="compositionally biased region" description="Acidic residues" evidence="7">
    <location>
        <begin position="1041"/>
        <end position="1050"/>
    </location>
</feature>
<comment type="subcellular location">
    <subcellularLocation>
        <location evidence="1">Nucleus</location>
    </subcellularLocation>
</comment>
<organism evidence="9 10">
    <name type="scientific">Dunaliella salina</name>
    <name type="common">Green alga</name>
    <name type="synonym">Protococcus salinus</name>
    <dbReference type="NCBI Taxonomy" id="3046"/>
    <lineage>
        <taxon>Eukaryota</taxon>
        <taxon>Viridiplantae</taxon>
        <taxon>Chlorophyta</taxon>
        <taxon>core chlorophytes</taxon>
        <taxon>Chlorophyceae</taxon>
        <taxon>CS clade</taxon>
        <taxon>Chlamydomonadales</taxon>
        <taxon>Dunaliellaceae</taxon>
        <taxon>Dunaliella</taxon>
    </lineage>
</organism>
<keyword evidence="3" id="KW-0498">Mitosis</keyword>
<dbReference type="Pfam" id="PF12717">
    <property type="entry name" value="Cnd1"/>
    <property type="match status" value="1"/>
</dbReference>
<comment type="caution">
    <text evidence="9">The sequence shown here is derived from an EMBL/GenBank/DDBJ whole genome shotgun (WGS) entry which is preliminary data.</text>
</comment>
<dbReference type="EMBL" id="MU069470">
    <property type="protein sequence ID" value="KAF5842057.1"/>
    <property type="molecule type" value="Genomic_DNA"/>
</dbReference>
<dbReference type="InterPro" id="IPR016024">
    <property type="entry name" value="ARM-type_fold"/>
</dbReference>
<feature type="compositionally biased region" description="Acidic residues" evidence="7">
    <location>
        <begin position="162"/>
        <end position="177"/>
    </location>
</feature>
<feature type="domain" description="Condensin complex subunit 1 C-terminal" evidence="8">
    <location>
        <begin position="542"/>
        <end position="650"/>
    </location>
</feature>
<keyword evidence="4" id="KW-0226">DNA condensation</keyword>
<evidence type="ECO:0000313" key="10">
    <source>
        <dbReference type="Proteomes" id="UP000815325"/>
    </source>
</evidence>